<dbReference type="EMBL" id="FNKY01000001">
    <property type="protein sequence ID" value="SDQ73856.1"/>
    <property type="molecule type" value="Genomic_DNA"/>
</dbReference>
<reference evidence="2 3" key="1">
    <citation type="submission" date="2016-10" db="EMBL/GenBank/DDBJ databases">
        <authorList>
            <person name="Varghese N."/>
            <person name="Submissions S."/>
        </authorList>
    </citation>
    <scope>NUCLEOTIDE SEQUENCE [LARGE SCALE GENOMIC DNA]</scope>
    <source>
        <strain evidence="2 3">Nl1</strain>
    </source>
</reference>
<accession>A0ABY0TKA3</accession>
<dbReference type="Proteomes" id="UP000183471">
    <property type="component" value="Unassembled WGS sequence"/>
</dbReference>
<evidence type="ECO:0000313" key="2">
    <source>
        <dbReference type="EMBL" id="SDQ73856.1"/>
    </source>
</evidence>
<dbReference type="RefSeq" id="WP_143007644.1">
    <property type="nucleotide sequence ID" value="NZ_FNKY01000001.1"/>
</dbReference>
<protein>
    <recommendedName>
        <fullName evidence="4">Amidohydrolase</fullName>
    </recommendedName>
</protein>
<keyword evidence="3" id="KW-1185">Reference proteome</keyword>
<sequence length="60" mass="6259">MQTIASRVIPSSVQVDDGRTRARERHTGYPGVAHGHEHLAAIGLDTDGVPAARPAMTGVA</sequence>
<comment type="caution">
    <text evidence="2">The sequence shown here is derived from an EMBL/GenBank/DDBJ whole genome shotgun (WGS) entry which is preliminary data.</text>
</comment>
<evidence type="ECO:0008006" key="4">
    <source>
        <dbReference type="Google" id="ProtNLM"/>
    </source>
</evidence>
<proteinExistence type="predicted"/>
<name>A0ABY0TKA3_9PROT</name>
<gene>
    <name evidence="2" type="ORF">SAMN05216402_2089</name>
</gene>
<feature type="region of interest" description="Disordered" evidence="1">
    <location>
        <begin position="1"/>
        <end position="21"/>
    </location>
</feature>
<organism evidence="2 3">
    <name type="scientific">Nitrosospira multiformis</name>
    <dbReference type="NCBI Taxonomy" id="1231"/>
    <lineage>
        <taxon>Bacteria</taxon>
        <taxon>Pseudomonadati</taxon>
        <taxon>Pseudomonadota</taxon>
        <taxon>Betaproteobacteria</taxon>
        <taxon>Nitrosomonadales</taxon>
        <taxon>Nitrosomonadaceae</taxon>
        <taxon>Nitrosospira</taxon>
    </lineage>
</organism>
<feature type="compositionally biased region" description="Polar residues" evidence="1">
    <location>
        <begin position="1"/>
        <end position="14"/>
    </location>
</feature>
<evidence type="ECO:0000313" key="3">
    <source>
        <dbReference type="Proteomes" id="UP000183471"/>
    </source>
</evidence>
<evidence type="ECO:0000256" key="1">
    <source>
        <dbReference type="SAM" id="MobiDB-lite"/>
    </source>
</evidence>